<evidence type="ECO:0000313" key="2">
    <source>
        <dbReference type="Proteomes" id="UP001143910"/>
    </source>
</evidence>
<dbReference type="EMBL" id="JANJQO010002631">
    <property type="protein sequence ID" value="KAJ2966426.1"/>
    <property type="molecule type" value="Genomic_DNA"/>
</dbReference>
<gene>
    <name evidence="1" type="ORF">NQ176_g10156</name>
</gene>
<organism evidence="1 2">
    <name type="scientific">Zarea fungicola</name>
    <dbReference type="NCBI Taxonomy" id="93591"/>
    <lineage>
        <taxon>Eukaryota</taxon>
        <taxon>Fungi</taxon>
        <taxon>Dikarya</taxon>
        <taxon>Ascomycota</taxon>
        <taxon>Pezizomycotina</taxon>
        <taxon>Sordariomycetes</taxon>
        <taxon>Hypocreomycetidae</taxon>
        <taxon>Hypocreales</taxon>
        <taxon>Cordycipitaceae</taxon>
        <taxon>Zarea</taxon>
    </lineage>
</organism>
<proteinExistence type="predicted"/>
<name>A0ACC1MJB0_9HYPO</name>
<sequence>MDIFATTSESHLRAILVGLCNDRKTRAKAVDLAKKLAETPSATPSGSDLSICGQCNQAFSLLADTKGQCRYHPGEMEVDWQSDTWADTEEETWGPTTQKRTGRTIPMAFSGIAVS</sequence>
<keyword evidence="2" id="KW-1185">Reference proteome</keyword>
<evidence type="ECO:0000313" key="1">
    <source>
        <dbReference type="EMBL" id="KAJ2966426.1"/>
    </source>
</evidence>
<dbReference type="Proteomes" id="UP001143910">
    <property type="component" value="Unassembled WGS sequence"/>
</dbReference>
<comment type="caution">
    <text evidence="1">The sequence shown here is derived from an EMBL/GenBank/DDBJ whole genome shotgun (WGS) entry which is preliminary data.</text>
</comment>
<reference evidence="1" key="1">
    <citation type="submission" date="2022-08" db="EMBL/GenBank/DDBJ databases">
        <title>Genome Sequence of Lecanicillium fungicola.</title>
        <authorList>
            <person name="Buettner E."/>
        </authorList>
    </citation>
    <scope>NUCLEOTIDE SEQUENCE</scope>
    <source>
        <strain evidence="1">Babe33</strain>
    </source>
</reference>
<accession>A0ACC1MJB0</accession>
<protein>
    <submittedName>
        <fullName evidence="1">Uncharacterized protein</fullName>
    </submittedName>
</protein>